<accession>A0A1G1Y691</accession>
<feature type="transmembrane region" description="Helical" evidence="1">
    <location>
        <begin position="9"/>
        <end position="28"/>
    </location>
</feature>
<keyword evidence="1" id="KW-0812">Transmembrane</keyword>
<evidence type="ECO:0000313" key="2">
    <source>
        <dbReference type="EMBL" id="OGY47761.1"/>
    </source>
</evidence>
<protein>
    <recommendedName>
        <fullName evidence="4">DUF304 domain-containing protein</fullName>
    </recommendedName>
</protein>
<organism evidence="2 3">
    <name type="scientific">Candidatus Buchananbacteria bacterium RIFCSPHIGHO2_01_FULL_46_12</name>
    <dbReference type="NCBI Taxonomy" id="1797536"/>
    <lineage>
        <taxon>Bacteria</taxon>
        <taxon>Candidatus Buchananiibacteriota</taxon>
    </lineage>
</organism>
<comment type="caution">
    <text evidence="2">The sequence shown here is derived from an EMBL/GenBank/DDBJ whole genome shotgun (WGS) entry which is preliminary data.</text>
</comment>
<gene>
    <name evidence="2" type="ORF">A2663_04485</name>
</gene>
<dbReference type="EMBL" id="MHIF01000027">
    <property type="protein sequence ID" value="OGY47761.1"/>
    <property type="molecule type" value="Genomic_DNA"/>
</dbReference>
<sequence length="152" mass="17606">MVYQPSKEYLFNRILWAAFLPAFYTLMACKNWNPAGFGHNIFQIIALPLVWWIFFDLALTILLVYRGQLWLDQEGLGVSRSGQEIKIKWEEITAIGVWQGYWLFVFRPTLVVSSRTKEFHFNLSLLSRADCQKLKEELTAKLGPNGVSPAFD</sequence>
<reference evidence="2 3" key="1">
    <citation type="journal article" date="2016" name="Nat. Commun.">
        <title>Thousands of microbial genomes shed light on interconnected biogeochemical processes in an aquifer system.</title>
        <authorList>
            <person name="Anantharaman K."/>
            <person name="Brown C.T."/>
            <person name="Hug L.A."/>
            <person name="Sharon I."/>
            <person name="Castelle C.J."/>
            <person name="Probst A.J."/>
            <person name="Thomas B.C."/>
            <person name="Singh A."/>
            <person name="Wilkins M.J."/>
            <person name="Karaoz U."/>
            <person name="Brodie E.L."/>
            <person name="Williams K.H."/>
            <person name="Hubbard S.S."/>
            <person name="Banfield J.F."/>
        </authorList>
    </citation>
    <scope>NUCLEOTIDE SEQUENCE [LARGE SCALE GENOMIC DNA]</scope>
</reference>
<keyword evidence="1" id="KW-1133">Transmembrane helix</keyword>
<evidence type="ECO:0000256" key="1">
    <source>
        <dbReference type="SAM" id="Phobius"/>
    </source>
</evidence>
<dbReference type="Proteomes" id="UP000178432">
    <property type="component" value="Unassembled WGS sequence"/>
</dbReference>
<dbReference type="PROSITE" id="PS51257">
    <property type="entry name" value="PROKAR_LIPOPROTEIN"/>
    <property type="match status" value="1"/>
</dbReference>
<proteinExistence type="predicted"/>
<dbReference type="AlphaFoldDB" id="A0A1G1Y691"/>
<keyword evidence="1" id="KW-0472">Membrane</keyword>
<name>A0A1G1Y691_9BACT</name>
<evidence type="ECO:0000313" key="3">
    <source>
        <dbReference type="Proteomes" id="UP000178432"/>
    </source>
</evidence>
<evidence type="ECO:0008006" key="4">
    <source>
        <dbReference type="Google" id="ProtNLM"/>
    </source>
</evidence>
<feature type="transmembrane region" description="Helical" evidence="1">
    <location>
        <begin position="40"/>
        <end position="65"/>
    </location>
</feature>